<comment type="caution">
    <text evidence="2">The sequence shown here is derived from an EMBL/GenBank/DDBJ whole genome shotgun (WGS) entry which is preliminary data.</text>
</comment>
<dbReference type="EMBL" id="WMBR01000002">
    <property type="protein sequence ID" value="MXP21418.1"/>
    <property type="molecule type" value="Genomic_DNA"/>
</dbReference>
<dbReference type="Gene3D" id="3.10.450.50">
    <property type="match status" value="1"/>
</dbReference>
<accession>A0A6L7GS92</accession>
<keyword evidence="3" id="KW-1185">Reference proteome</keyword>
<gene>
    <name evidence="2" type="ORF">GIY30_08650</name>
</gene>
<dbReference type="SUPFAM" id="SSF54427">
    <property type="entry name" value="NTF2-like"/>
    <property type="match status" value="1"/>
</dbReference>
<dbReference type="Pfam" id="PF12680">
    <property type="entry name" value="SnoaL_2"/>
    <property type="match status" value="1"/>
</dbReference>
<dbReference type="InterPro" id="IPR037401">
    <property type="entry name" value="SnoaL-like"/>
</dbReference>
<evidence type="ECO:0000313" key="3">
    <source>
        <dbReference type="Proteomes" id="UP000475545"/>
    </source>
</evidence>
<dbReference type="Proteomes" id="UP000475545">
    <property type="component" value="Unassembled WGS sequence"/>
</dbReference>
<dbReference type="InterPro" id="IPR032710">
    <property type="entry name" value="NTF2-like_dom_sf"/>
</dbReference>
<proteinExistence type="predicted"/>
<evidence type="ECO:0000313" key="2">
    <source>
        <dbReference type="EMBL" id="MXP21418.1"/>
    </source>
</evidence>
<evidence type="ECO:0000259" key="1">
    <source>
        <dbReference type="Pfam" id="PF12680"/>
    </source>
</evidence>
<organism evidence="2 3">
    <name type="scientific">Gordonia mangrovi</name>
    <dbReference type="NCBI Taxonomy" id="2665643"/>
    <lineage>
        <taxon>Bacteria</taxon>
        <taxon>Bacillati</taxon>
        <taxon>Actinomycetota</taxon>
        <taxon>Actinomycetes</taxon>
        <taxon>Mycobacteriales</taxon>
        <taxon>Gordoniaceae</taxon>
        <taxon>Gordonia</taxon>
    </lineage>
</organism>
<sequence>MLRMSGSHVTPEDVPTEDVVRRYFAIVADLASTEADLRGILHPDASFNELPNPIAPGGNTRDVEETVAGFLAGKQRLTTQSITIDEVLVSGDRAGVRSRWQGTIGETEIVAHMAGFVTVADGLILTHDTYDCYEPFSLPG</sequence>
<feature type="domain" description="SnoaL-like" evidence="1">
    <location>
        <begin position="20"/>
        <end position="126"/>
    </location>
</feature>
<name>A0A6L7GS92_9ACTN</name>
<reference evidence="2 3" key="1">
    <citation type="submission" date="2019-11" db="EMBL/GenBank/DDBJ databases">
        <title>Gordonia sp. nov., a novel actinobacterium isolated from mangrove soil in Hainan.</title>
        <authorList>
            <person name="Huang X."/>
            <person name="Xie Y."/>
            <person name="Chu X."/>
            <person name="Xiao K."/>
        </authorList>
    </citation>
    <scope>NUCLEOTIDE SEQUENCE [LARGE SCALE GENOMIC DNA]</scope>
    <source>
        <strain evidence="2 3">HNM0687</strain>
    </source>
</reference>
<dbReference type="AlphaFoldDB" id="A0A6L7GS92"/>
<protein>
    <recommendedName>
        <fullName evidence="1">SnoaL-like domain-containing protein</fullName>
    </recommendedName>
</protein>